<reference evidence="10 11" key="1">
    <citation type="journal article" date="1991" name="Int. J. Syst. Bacteriol.">
        <title>Description of the erythromycin-producing bacterium Arthrobacter sp. strain NRRL B-3381 as Aeromicrobium erythreum gen. nov., sp. nov.</title>
        <authorList>
            <person name="Miller E.S."/>
            <person name="Woese C.R."/>
            <person name="Brenner S."/>
        </authorList>
    </citation>
    <scope>NUCLEOTIDE SEQUENCE [LARGE SCALE GENOMIC DNA]</scope>
    <source>
        <strain evidence="10 11">AR18</strain>
    </source>
</reference>
<dbReference type="PANTHER" id="PTHR34390:SF2">
    <property type="entry name" value="SUCCINATE TRANSPORTER SUBUNIT YJJP-RELATED"/>
    <property type="match status" value="1"/>
</dbReference>
<feature type="transmembrane region" description="Helical" evidence="7">
    <location>
        <begin position="274"/>
        <end position="293"/>
    </location>
</feature>
<dbReference type="InterPro" id="IPR010619">
    <property type="entry name" value="ThrE-like_N"/>
</dbReference>
<proteinExistence type="inferred from homology"/>
<evidence type="ECO:0000256" key="6">
    <source>
        <dbReference type="ARBA" id="ARBA00034125"/>
    </source>
</evidence>
<evidence type="ECO:0000259" key="9">
    <source>
        <dbReference type="Pfam" id="PF12821"/>
    </source>
</evidence>
<comment type="subcellular location">
    <subcellularLocation>
        <location evidence="1">Cell membrane</location>
        <topology evidence="1">Multi-pass membrane protein</topology>
    </subcellularLocation>
</comment>
<dbReference type="Proteomes" id="UP000067689">
    <property type="component" value="Chromosome"/>
</dbReference>
<evidence type="ECO:0000256" key="4">
    <source>
        <dbReference type="ARBA" id="ARBA00022989"/>
    </source>
</evidence>
<dbReference type="GO" id="GO:0005886">
    <property type="term" value="C:plasma membrane"/>
    <property type="evidence" value="ECO:0007669"/>
    <property type="project" value="UniProtKB-SubCell"/>
</dbReference>
<dbReference type="GO" id="GO:0015744">
    <property type="term" value="P:succinate transport"/>
    <property type="evidence" value="ECO:0007669"/>
    <property type="project" value="TreeGrafter"/>
</dbReference>
<evidence type="ECO:0000313" key="10">
    <source>
        <dbReference type="EMBL" id="ALX03451.1"/>
    </source>
</evidence>
<sequence>MVPVSDTKDVQRTLDLALRIGELLLSNGAGAADVTATMASVTHHLGLRHTLVDVTFTSLMLSHQESVDDTPIVMRRHVTHREVDYADLTAVDLLVRALLAGEIDRDEAASRVLRIASTGHPRPRWAITASWGVTGAGIALLLGGSWIVLAVAAVAGSVIEVVQRRIERLRLPFFYSQVAGALVGTLIAVAVAASPAPVDPSVVVTAAIVMLLAGLGFIGAIQDALTGFTITANARLMEVMIATVGIIVGVSAGLHVGGWLGLDLSIDPGASGLGQLPGVMLGAGVTAGAFAVSAYSPKRIVTPIALLAALTSGAFLLVTQSDVGRPGAAGVAAFTIGFLGYYMARNFRVPPLVVVVSCIVPLLPGLSIYRALSLLAGEDISGLLPMITAAGIAIALASGVLLGQYVAQPLGHEARRLERRLAGPRLVGPLRARAGRGRRG</sequence>
<keyword evidence="11" id="KW-1185">Reference proteome</keyword>
<keyword evidence="4 7" id="KW-1133">Transmembrane helix</keyword>
<keyword evidence="3 7" id="KW-0812">Transmembrane</keyword>
<feature type="domain" description="Threonine/serine exporter-like N-terminal" evidence="8">
    <location>
        <begin position="15"/>
        <end position="256"/>
    </location>
</feature>
<feature type="transmembrane region" description="Helical" evidence="7">
    <location>
        <begin position="324"/>
        <end position="344"/>
    </location>
</feature>
<dbReference type="RefSeq" id="WP_236749792.1">
    <property type="nucleotide sequence ID" value="NZ_CP011502.1"/>
</dbReference>
<keyword evidence="5 7" id="KW-0472">Membrane</keyword>
<feature type="transmembrane region" description="Helical" evidence="7">
    <location>
        <begin position="138"/>
        <end position="162"/>
    </location>
</feature>
<feature type="transmembrane region" description="Helical" evidence="7">
    <location>
        <begin position="300"/>
        <end position="318"/>
    </location>
</feature>
<dbReference type="AlphaFoldDB" id="A0A0U4C5N1"/>
<evidence type="ECO:0000256" key="1">
    <source>
        <dbReference type="ARBA" id="ARBA00004651"/>
    </source>
</evidence>
<feature type="transmembrane region" description="Helical" evidence="7">
    <location>
        <begin position="241"/>
        <end position="262"/>
    </location>
</feature>
<dbReference type="GO" id="GO:0022857">
    <property type="term" value="F:transmembrane transporter activity"/>
    <property type="evidence" value="ECO:0007669"/>
    <property type="project" value="InterPro"/>
</dbReference>
<feature type="transmembrane region" description="Helical" evidence="7">
    <location>
        <begin position="174"/>
        <end position="196"/>
    </location>
</feature>
<feature type="domain" description="Threonine/Serine exporter ThrE" evidence="9">
    <location>
        <begin position="282"/>
        <end position="404"/>
    </location>
</feature>
<evidence type="ECO:0000256" key="5">
    <source>
        <dbReference type="ARBA" id="ARBA00023136"/>
    </source>
</evidence>
<name>A0A0U4C5N1_9ACTN</name>
<evidence type="ECO:0000256" key="7">
    <source>
        <dbReference type="SAM" id="Phobius"/>
    </source>
</evidence>
<keyword evidence="2" id="KW-1003">Cell membrane</keyword>
<dbReference type="PATRIC" id="fig|2041.4.peg.299"/>
<dbReference type="EMBL" id="CP011502">
    <property type="protein sequence ID" value="ALX03451.1"/>
    <property type="molecule type" value="Genomic_DNA"/>
</dbReference>
<dbReference type="Pfam" id="PF12821">
    <property type="entry name" value="ThrE_2"/>
    <property type="match status" value="1"/>
</dbReference>
<evidence type="ECO:0000313" key="11">
    <source>
        <dbReference type="Proteomes" id="UP000067689"/>
    </source>
</evidence>
<evidence type="ECO:0008006" key="12">
    <source>
        <dbReference type="Google" id="ProtNLM"/>
    </source>
</evidence>
<evidence type="ECO:0000259" key="8">
    <source>
        <dbReference type="Pfam" id="PF06738"/>
    </source>
</evidence>
<organism evidence="10 11">
    <name type="scientific">Aeromicrobium erythreum</name>
    <dbReference type="NCBI Taxonomy" id="2041"/>
    <lineage>
        <taxon>Bacteria</taxon>
        <taxon>Bacillati</taxon>
        <taxon>Actinomycetota</taxon>
        <taxon>Actinomycetes</taxon>
        <taxon>Propionibacteriales</taxon>
        <taxon>Nocardioidaceae</taxon>
        <taxon>Aeromicrobium</taxon>
    </lineage>
</organism>
<comment type="similarity">
    <text evidence="6">Belongs to the ThrE exporter (TC 2.A.79) family.</text>
</comment>
<evidence type="ECO:0000256" key="2">
    <source>
        <dbReference type="ARBA" id="ARBA00022475"/>
    </source>
</evidence>
<dbReference type="InterPro" id="IPR024528">
    <property type="entry name" value="ThrE_2"/>
</dbReference>
<dbReference type="KEGG" id="aer:AERYTH_01420"/>
<protein>
    <recommendedName>
        <fullName evidence="12">Threonine/serine exporter family protein</fullName>
    </recommendedName>
</protein>
<gene>
    <name evidence="10" type="ORF">AERYTH_01420</name>
</gene>
<feature type="transmembrane region" description="Helical" evidence="7">
    <location>
        <begin position="384"/>
        <end position="407"/>
    </location>
</feature>
<feature type="transmembrane region" description="Helical" evidence="7">
    <location>
        <begin position="202"/>
        <end position="221"/>
    </location>
</feature>
<dbReference type="PANTHER" id="PTHR34390">
    <property type="entry name" value="UPF0442 PROTEIN YJJB-RELATED"/>
    <property type="match status" value="1"/>
</dbReference>
<feature type="transmembrane region" description="Helical" evidence="7">
    <location>
        <begin position="351"/>
        <end position="372"/>
    </location>
</feature>
<dbReference type="InterPro" id="IPR050539">
    <property type="entry name" value="ThrE_Dicarb/AminoAcid_Exp"/>
</dbReference>
<dbReference type="STRING" id="2041.AERYTH_01420"/>
<accession>A0A0U4C5N1</accession>
<evidence type="ECO:0000256" key="3">
    <source>
        <dbReference type="ARBA" id="ARBA00022692"/>
    </source>
</evidence>
<dbReference type="Pfam" id="PF06738">
    <property type="entry name" value="ThrE"/>
    <property type="match status" value="1"/>
</dbReference>